<dbReference type="InterPro" id="IPR004014">
    <property type="entry name" value="ATPase_P-typ_cation-transptr_N"/>
</dbReference>
<comment type="subcellular location">
    <subcellularLocation>
        <location evidence="1">Endomembrane system</location>
        <topology evidence="1">Multi-pass membrane protein</topology>
    </subcellularLocation>
</comment>
<organism evidence="19 20">
    <name type="scientific">Globisporangium ultimum (strain ATCC 200006 / CBS 805.95 / DAOM BR144)</name>
    <name type="common">Pythium ultimum</name>
    <dbReference type="NCBI Taxonomy" id="431595"/>
    <lineage>
        <taxon>Eukaryota</taxon>
        <taxon>Sar</taxon>
        <taxon>Stramenopiles</taxon>
        <taxon>Oomycota</taxon>
        <taxon>Peronosporomycetes</taxon>
        <taxon>Pythiales</taxon>
        <taxon>Pythiaceae</taxon>
        <taxon>Globisporangium</taxon>
    </lineage>
</organism>
<dbReference type="Gene3D" id="2.70.150.10">
    <property type="entry name" value="Calcium-transporting ATPase, cytoplasmic transduction domain A"/>
    <property type="match status" value="1"/>
</dbReference>
<dbReference type="Pfam" id="PF00690">
    <property type="entry name" value="Cation_ATPase_N"/>
    <property type="match status" value="1"/>
</dbReference>
<dbReference type="GO" id="GO:0016887">
    <property type="term" value="F:ATP hydrolysis activity"/>
    <property type="evidence" value="ECO:0007669"/>
    <property type="project" value="InterPro"/>
</dbReference>
<dbReference type="InterPro" id="IPR001757">
    <property type="entry name" value="P_typ_ATPase"/>
</dbReference>
<dbReference type="Pfam" id="PF13246">
    <property type="entry name" value="Cation_ATPase"/>
    <property type="match status" value="1"/>
</dbReference>
<dbReference type="OMA" id="YQFIVMW"/>
<evidence type="ECO:0000256" key="15">
    <source>
        <dbReference type="SAM" id="Phobius"/>
    </source>
</evidence>
<dbReference type="FunFam" id="3.40.50.1000:FF:000144">
    <property type="entry name" value="copper-transporting ATPase 1 isoform X2"/>
    <property type="match status" value="1"/>
</dbReference>
<dbReference type="Gene3D" id="3.40.50.1000">
    <property type="entry name" value="HAD superfamily/HAD-like"/>
    <property type="match status" value="1"/>
</dbReference>
<dbReference type="InterPro" id="IPR023298">
    <property type="entry name" value="ATPase_P-typ_TM_dom_sf"/>
</dbReference>
<evidence type="ECO:0000256" key="12">
    <source>
        <dbReference type="ARBA" id="ARBA00023008"/>
    </source>
</evidence>
<dbReference type="SUPFAM" id="SSF56784">
    <property type="entry name" value="HAD-like"/>
    <property type="match status" value="1"/>
</dbReference>
<dbReference type="SFLD" id="SFLDG00002">
    <property type="entry name" value="C1.7:_P-type_atpase_like"/>
    <property type="match status" value="1"/>
</dbReference>
<proteinExistence type="predicted"/>
<dbReference type="FunFam" id="2.70.150.10:FF:000029">
    <property type="entry name" value="Calcium-transporting ATPase"/>
    <property type="match status" value="1"/>
</dbReference>
<dbReference type="PRINTS" id="PR00119">
    <property type="entry name" value="CATATPASE"/>
</dbReference>
<dbReference type="Gene3D" id="3.40.1110.10">
    <property type="entry name" value="Calcium-transporting ATPase, cytoplasmic domain N"/>
    <property type="match status" value="1"/>
</dbReference>
<dbReference type="GO" id="GO:0140581">
    <property type="term" value="F:P-type monovalent copper transporter activity"/>
    <property type="evidence" value="ECO:0007669"/>
    <property type="project" value="UniProtKB-EC"/>
</dbReference>
<feature type="transmembrane region" description="Helical" evidence="15">
    <location>
        <begin position="1068"/>
        <end position="1091"/>
    </location>
</feature>
<feature type="transmembrane region" description="Helical" evidence="15">
    <location>
        <begin position="961"/>
        <end position="981"/>
    </location>
</feature>
<evidence type="ECO:0000256" key="8">
    <source>
        <dbReference type="ARBA" id="ARBA00022840"/>
    </source>
</evidence>
<feature type="domain" description="Cation-transporting P-type ATPase C-terminal" evidence="17">
    <location>
        <begin position="905"/>
        <end position="1088"/>
    </location>
</feature>
<keyword evidence="13" id="KW-0406">Ion transport</keyword>
<dbReference type="SFLD" id="SFLDF00027">
    <property type="entry name" value="p-type_atpase"/>
    <property type="match status" value="1"/>
</dbReference>
<dbReference type="InterPro" id="IPR023214">
    <property type="entry name" value="HAD_sf"/>
</dbReference>
<dbReference type="PANTHER" id="PTHR24093">
    <property type="entry name" value="CATION TRANSPORTING ATPASE"/>
    <property type="match status" value="1"/>
</dbReference>
<reference evidence="19" key="3">
    <citation type="submission" date="2015-02" db="UniProtKB">
        <authorList>
            <consortium name="EnsemblProtists"/>
        </authorList>
    </citation>
    <scope>IDENTIFICATION</scope>
    <source>
        <strain evidence="19">DAOM BR144</strain>
    </source>
</reference>
<dbReference type="Proteomes" id="UP000019132">
    <property type="component" value="Unassembled WGS sequence"/>
</dbReference>
<feature type="transmembrane region" description="Helical" evidence="15">
    <location>
        <begin position="1001"/>
        <end position="1017"/>
    </location>
</feature>
<evidence type="ECO:0000259" key="18">
    <source>
        <dbReference type="Pfam" id="PF00690"/>
    </source>
</evidence>
<keyword evidence="7" id="KW-0187">Copper transport</keyword>
<evidence type="ECO:0000256" key="11">
    <source>
        <dbReference type="ARBA" id="ARBA00022989"/>
    </source>
</evidence>
<reference evidence="20" key="2">
    <citation type="submission" date="2010-04" db="EMBL/GenBank/DDBJ databases">
        <authorList>
            <person name="Buell R."/>
            <person name="Hamilton J."/>
            <person name="Hostetler J."/>
        </authorList>
    </citation>
    <scope>NUCLEOTIDE SEQUENCE [LARGE SCALE GENOMIC DNA]</scope>
    <source>
        <strain evidence="20">DAOM:BR144</strain>
    </source>
</reference>
<name>K3WT85_GLOUD</name>
<evidence type="ECO:0000256" key="2">
    <source>
        <dbReference type="ARBA" id="ARBA00012517"/>
    </source>
</evidence>
<keyword evidence="9" id="KW-0460">Magnesium</keyword>
<feature type="transmembrane region" description="Helical" evidence="15">
    <location>
        <begin position="880"/>
        <end position="902"/>
    </location>
</feature>
<dbReference type="InParanoid" id="K3WT85"/>
<evidence type="ECO:0000313" key="19">
    <source>
        <dbReference type="EnsemblProtists" id="PYU1_T008179"/>
    </source>
</evidence>
<dbReference type="EC" id="7.2.2.8" evidence="2"/>
<keyword evidence="20" id="KW-1185">Reference proteome</keyword>
<dbReference type="eggNOG" id="KOG0204">
    <property type="taxonomic scope" value="Eukaryota"/>
</dbReference>
<keyword evidence="14 15" id="KW-0472">Membrane</keyword>
<dbReference type="Gene3D" id="1.20.1110.10">
    <property type="entry name" value="Calcium-transporting ATPase, transmembrane domain"/>
    <property type="match status" value="2"/>
</dbReference>
<dbReference type="GO" id="GO:0005886">
    <property type="term" value="C:plasma membrane"/>
    <property type="evidence" value="ECO:0007669"/>
    <property type="project" value="TreeGrafter"/>
</dbReference>
<dbReference type="InterPro" id="IPR044492">
    <property type="entry name" value="P_typ_ATPase_HD_dom"/>
</dbReference>
<dbReference type="InterPro" id="IPR008250">
    <property type="entry name" value="ATPase_P-typ_transduc_dom_A_sf"/>
</dbReference>
<keyword evidence="12" id="KW-0186">Copper</keyword>
<sequence length="1103" mass="119594">MDAKRASGASCSRSGHPRAFSLLPGDLNRLVAEIMTHDGEGSARHQDAVATRSPLERLGGVHGLATLLRVQLHAGLTESANSIAAGDIVARQDWFGVNYVAPKPPTSILRMMFATAFQDTTNFTLVVVATVSIVLGVSVSADPEKDWMEGACVLAAVFVIALVSALSDAQKEKQFQVLNAVNDNELVQVVRDGDPLEIRKWDVVVGDVVRLGVGDIIPADGIVIDARELQVDESAMTGESDFVAKRSSAATSPSTWTKNDEDQRAVVLLAGTKVMEGFGKMLVVCVGEHSQYGQMMTLIRGGGSSSSNTKARGQDTESSIKDHDIDDDELYVEIMTPTAAQTPELSPKYENEGECAATTEKESDRTPLGMKLDRLNLLLGKIGIVVALLVFVIMSARFSIETFAVDKEPWRAELLSNYLSYFLLGVTVLVVAIPEGLPLAVAIALAHSVRQMLRENNLVRHLNACETAGNATTICSDKTGTLTTNSMQVARVWVYGGDQAVTENEGHATAPDCFLSAKSMCDAASSHVKTTFCEGIAINSTAELILDPDHDLTQTTSSSNGSGNKTECALLAFVRDCGVDYRAVRSTATIGHVLTFSSEKKRMSVVVQSQQDKNKCRVYTKGAAETVLSLCSQIQNVDGSVSDLSALDSSSTSAATTTIDQFASQGYRTICLAYRDVEGHSVHAVSKWCDEDLERDLTCLSIIGIEDPVRPEVPGAVEACKRAGVVVRMVTGDNMLTACSIARQCGILSSDIKNEVQDAVLDGPTFRARVLDSRGNLVQSEFDKIWPQLRVLARSSPQDKYHLVQGLKQTQLVEQLVAVTGDGTNDAPALKKAHVGFAMGVCGTSVAKEASDIILMDDNFHSIVNAIKWGRNVYDSIAKFLQFQLTVIAVACTLACLGGIVLEQSPITAVQILWVNLFMDSFASLALATEAPSPSLLDRKPYPRSQPLLSRKMLKHIAGQAVFQFTLLTLLTFYGDAWFGIVSGRVKAESGKASPPASQHMTIVFNAFAWMQLFNELNCRKIHDERNIMDRTLWSNKLFIGGWLMQVILQVLIVEFGGELFHCVSLRWTQWLACIGMGACALPLGLLLRSLPLEQWVFLRKEN</sequence>
<reference evidence="20" key="1">
    <citation type="journal article" date="2010" name="Genome Biol.">
        <title>Genome sequence of the necrotrophic plant pathogen Pythium ultimum reveals original pathogenicity mechanisms and effector repertoire.</title>
        <authorList>
            <person name="Levesque C.A."/>
            <person name="Brouwer H."/>
            <person name="Cano L."/>
            <person name="Hamilton J.P."/>
            <person name="Holt C."/>
            <person name="Huitema E."/>
            <person name="Raffaele S."/>
            <person name="Robideau G.P."/>
            <person name="Thines M."/>
            <person name="Win J."/>
            <person name="Zerillo M.M."/>
            <person name="Beakes G.W."/>
            <person name="Boore J.L."/>
            <person name="Busam D."/>
            <person name="Dumas B."/>
            <person name="Ferriera S."/>
            <person name="Fuerstenberg S.I."/>
            <person name="Gachon C.M."/>
            <person name="Gaulin E."/>
            <person name="Govers F."/>
            <person name="Grenville-Briggs L."/>
            <person name="Horner N."/>
            <person name="Hostetler J."/>
            <person name="Jiang R.H."/>
            <person name="Johnson J."/>
            <person name="Krajaejun T."/>
            <person name="Lin H."/>
            <person name="Meijer H.J."/>
            <person name="Moore B."/>
            <person name="Morris P."/>
            <person name="Phuntmart V."/>
            <person name="Puiu D."/>
            <person name="Shetty J."/>
            <person name="Stajich J.E."/>
            <person name="Tripathy S."/>
            <person name="Wawra S."/>
            <person name="van West P."/>
            <person name="Whitty B.R."/>
            <person name="Coutinho P.M."/>
            <person name="Henrissat B."/>
            <person name="Martin F."/>
            <person name="Thomas P.D."/>
            <person name="Tyler B.M."/>
            <person name="De Vries R.P."/>
            <person name="Kamoun S."/>
            <person name="Yandell M."/>
            <person name="Tisserat N."/>
            <person name="Buell C.R."/>
        </authorList>
    </citation>
    <scope>NUCLEOTIDE SEQUENCE</scope>
    <source>
        <strain evidence="20">DAOM:BR144</strain>
    </source>
</reference>
<evidence type="ECO:0000256" key="13">
    <source>
        <dbReference type="ARBA" id="ARBA00023065"/>
    </source>
</evidence>
<dbReference type="InterPro" id="IPR059000">
    <property type="entry name" value="ATPase_P-type_domA"/>
</dbReference>
<keyword evidence="10" id="KW-1278">Translocase</keyword>
<keyword evidence="4 15" id="KW-0812">Transmembrane</keyword>
<evidence type="ECO:0000256" key="4">
    <source>
        <dbReference type="ARBA" id="ARBA00022692"/>
    </source>
</evidence>
<dbReference type="SUPFAM" id="SSF81665">
    <property type="entry name" value="Calcium ATPase, transmembrane domain M"/>
    <property type="match status" value="1"/>
</dbReference>
<evidence type="ECO:0000256" key="5">
    <source>
        <dbReference type="ARBA" id="ARBA00022723"/>
    </source>
</evidence>
<feature type="transmembrane region" description="Helical" evidence="15">
    <location>
        <begin position="1038"/>
        <end position="1056"/>
    </location>
</feature>
<dbReference type="Pfam" id="PF00122">
    <property type="entry name" value="E1-E2_ATPase"/>
    <property type="match status" value="1"/>
</dbReference>
<dbReference type="InterPro" id="IPR006068">
    <property type="entry name" value="ATPase_P-typ_cation-transptr_C"/>
</dbReference>
<dbReference type="STRING" id="431595.K3WT85"/>
<evidence type="ECO:0000256" key="3">
    <source>
        <dbReference type="ARBA" id="ARBA00022448"/>
    </source>
</evidence>
<dbReference type="GO" id="GO:0005388">
    <property type="term" value="F:P-type calcium transporter activity"/>
    <property type="evidence" value="ECO:0007669"/>
    <property type="project" value="TreeGrafter"/>
</dbReference>
<evidence type="ECO:0000313" key="20">
    <source>
        <dbReference type="Proteomes" id="UP000019132"/>
    </source>
</evidence>
<feature type="transmembrane region" description="Helical" evidence="15">
    <location>
        <begin position="147"/>
        <end position="166"/>
    </location>
</feature>
<dbReference type="SFLD" id="SFLDS00003">
    <property type="entry name" value="Haloacid_Dehalogenase"/>
    <property type="match status" value="1"/>
</dbReference>
<evidence type="ECO:0000256" key="9">
    <source>
        <dbReference type="ARBA" id="ARBA00022842"/>
    </source>
</evidence>
<dbReference type="GO" id="GO:0005524">
    <property type="term" value="F:ATP binding"/>
    <property type="evidence" value="ECO:0007669"/>
    <property type="project" value="UniProtKB-KW"/>
</dbReference>
<dbReference type="GO" id="GO:0046872">
    <property type="term" value="F:metal ion binding"/>
    <property type="evidence" value="ECO:0007669"/>
    <property type="project" value="UniProtKB-KW"/>
</dbReference>
<dbReference type="Pfam" id="PF08282">
    <property type="entry name" value="Hydrolase_3"/>
    <property type="match status" value="1"/>
</dbReference>
<evidence type="ECO:0000256" key="6">
    <source>
        <dbReference type="ARBA" id="ARBA00022741"/>
    </source>
</evidence>
<feature type="transmembrane region" description="Helical" evidence="15">
    <location>
        <begin position="375"/>
        <end position="398"/>
    </location>
</feature>
<dbReference type="CDD" id="cd02081">
    <property type="entry name" value="P-type_ATPase_Ca_PMCA-like"/>
    <property type="match status" value="1"/>
</dbReference>
<dbReference type="Pfam" id="PF00689">
    <property type="entry name" value="Cation_ATPase_C"/>
    <property type="match status" value="1"/>
</dbReference>
<protein>
    <recommendedName>
        <fullName evidence="2">P-type Cu(+) transporter</fullName>
        <ecNumber evidence="2">7.2.2.8</ecNumber>
    </recommendedName>
</protein>
<keyword evidence="5" id="KW-0479">Metal-binding</keyword>
<feature type="transmembrane region" description="Helical" evidence="15">
    <location>
        <begin position="418"/>
        <end position="446"/>
    </location>
</feature>
<dbReference type="HOGENOM" id="CLU_002360_9_0_1"/>
<dbReference type="GO" id="GO:0012505">
    <property type="term" value="C:endomembrane system"/>
    <property type="evidence" value="ECO:0007669"/>
    <property type="project" value="UniProtKB-SubCell"/>
</dbReference>
<keyword evidence="3" id="KW-0813">Transport</keyword>
<dbReference type="SUPFAM" id="SSF81653">
    <property type="entry name" value="Calcium ATPase, transduction domain A"/>
    <property type="match status" value="1"/>
</dbReference>
<accession>K3WT85</accession>
<dbReference type="NCBIfam" id="TIGR01494">
    <property type="entry name" value="ATPase_P-type"/>
    <property type="match status" value="2"/>
</dbReference>
<dbReference type="AlphaFoldDB" id="K3WT85"/>
<keyword evidence="11 15" id="KW-1133">Transmembrane helix</keyword>
<dbReference type="VEuPathDB" id="FungiDB:PYU1_G008163"/>
<feature type="transmembrane region" description="Helical" evidence="15">
    <location>
        <begin position="908"/>
        <end position="929"/>
    </location>
</feature>
<dbReference type="PROSITE" id="PS00154">
    <property type="entry name" value="ATPASE_E1_E2"/>
    <property type="match status" value="1"/>
</dbReference>
<dbReference type="SUPFAM" id="SSF81660">
    <property type="entry name" value="Metal cation-transporting ATPase, ATP-binding domain N"/>
    <property type="match status" value="1"/>
</dbReference>
<evidence type="ECO:0000259" key="17">
    <source>
        <dbReference type="Pfam" id="PF00689"/>
    </source>
</evidence>
<evidence type="ECO:0000256" key="14">
    <source>
        <dbReference type="ARBA" id="ARBA00023136"/>
    </source>
</evidence>
<feature type="domain" description="P-type ATPase A" evidence="16">
    <location>
        <begin position="186"/>
        <end position="299"/>
    </location>
</feature>
<feature type="transmembrane region" description="Helical" evidence="15">
    <location>
        <begin position="120"/>
        <end position="141"/>
    </location>
</feature>
<evidence type="ECO:0000256" key="1">
    <source>
        <dbReference type="ARBA" id="ARBA00004127"/>
    </source>
</evidence>
<evidence type="ECO:0000256" key="7">
    <source>
        <dbReference type="ARBA" id="ARBA00022796"/>
    </source>
</evidence>
<dbReference type="InterPro" id="IPR023299">
    <property type="entry name" value="ATPase_P-typ_cyto_dom_N"/>
</dbReference>
<dbReference type="PANTHER" id="PTHR24093:SF369">
    <property type="entry name" value="CALCIUM-TRANSPORTING ATPASE"/>
    <property type="match status" value="1"/>
</dbReference>
<feature type="domain" description="Cation-transporting P-type ATPase N-terminal" evidence="18">
    <location>
        <begin position="58"/>
        <end position="132"/>
    </location>
</feature>
<dbReference type="InterPro" id="IPR036412">
    <property type="entry name" value="HAD-like_sf"/>
</dbReference>
<dbReference type="PRINTS" id="PR00121">
    <property type="entry name" value="NAKATPASE"/>
</dbReference>
<dbReference type="InterPro" id="IPR018303">
    <property type="entry name" value="ATPase_P-typ_P_site"/>
</dbReference>
<dbReference type="EnsemblProtists" id="PYU1_T008179">
    <property type="protein sequence ID" value="PYU1_T008179"/>
    <property type="gene ID" value="PYU1_G008163"/>
</dbReference>
<keyword evidence="6" id="KW-0547">Nucleotide-binding</keyword>
<dbReference type="EMBL" id="GL376619">
    <property type="status" value="NOT_ANNOTATED_CDS"/>
    <property type="molecule type" value="Genomic_DNA"/>
</dbReference>
<keyword evidence="8" id="KW-0067">ATP-binding</keyword>
<evidence type="ECO:0000256" key="10">
    <source>
        <dbReference type="ARBA" id="ARBA00022967"/>
    </source>
</evidence>
<evidence type="ECO:0000259" key="16">
    <source>
        <dbReference type="Pfam" id="PF00122"/>
    </source>
</evidence>